<name>A0A1G9KGQ8_9BACT</name>
<accession>A0A1G9KGQ8</accession>
<dbReference type="SUPFAM" id="SSF158949">
    <property type="entry name" value="Smr-associated domain-like"/>
    <property type="match status" value="1"/>
</dbReference>
<protein>
    <submittedName>
        <fullName evidence="2">Smr domain-containing protein</fullName>
    </submittedName>
</protein>
<dbReference type="PROSITE" id="PS50828">
    <property type="entry name" value="SMR"/>
    <property type="match status" value="1"/>
</dbReference>
<dbReference type="STRING" id="563176.SAMN04488090_1018"/>
<dbReference type="OrthoDB" id="1524810at2"/>
<dbReference type="Gene3D" id="2.60.40.1600">
    <property type="entry name" value="Smr-associated-like"/>
    <property type="match status" value="1"/>
</dbReference>
<evidence type="ECO:0000259" key="1">
    <source>
        <dbReference type="PROSITE" id="PS50828"/>
    </source>
</evidence>
<organism evidence="2 3">
    <name type="scientific">Siphonobacter aquaeclarae</name>
    <dbReference type="NCBI Taxonomy" id="563176"/>
    <lineage>
        <taxon>Bacteria</taxon>
        <taxon>Pseudomonadati</taxon>
        <taxon>Bacteroidota</taxon>
        <taxon>Cytophagia</taxon>
        <taxon>Cytophagales</taxon>
        <taxon>Cytophagaceae</taxon>
        <taxon>Siphonobacter</taxon>
    </lineage>
</organism>
<dbReference type="RefSeq" id="WP_093198638.1">
    <property type="nucleotide sequence ID" value="NZ_FNGS01000002.1"/>
</dbReference>
<evidence type="ECO:0000313" key="2">
    <source>
        <dbReference type="EMBL" id="SDL49090.1"/>
    </source>
</evidence>
<feature type="domain" description="Smr" evidence="1">
    <location>
        <begin position="253"/>
        <end position="313"/>
    </location>
</feature>
<dbReference type="Proteomes" id="UP000198901">
    <property type="component" value="Unassembled WGS sequence"/>
</dbReference>
<dbReference type="AlphaFoldDB" id="A0A1G9KGQ8"/>
<keyword evidence="3" id="KW-1185">Reference proteome</keyword>
<dbReference type="Pfam" id="PF01713">
    <property type="entry name" value="Smr"/>
    <property type="match status" value="1"/>
</dbReference>
<dbReference type="InterPro" id="IPR002625">
    <property type="entry name" value="Smr_dom"/>
</dbReference>
<dbReference type="InterPro" id="IPR036781">
    <property type="entry name" value="Smr_assoc-like_sf"/>
</dbReference>
<proteinExistence type="predicted"/>
<gene>
    <name evidence="2" type="ORF">SAMN04488090_1018</name>
</gene>
<dbReference type="Gene3D" id="3.30.1370.110">
    <property type="match status" value="1"/>
</dbReference>
<sequence>MNIGDRVRLVHGREEGIITKFLPGDIVEVEIEDGFRIPVQKREVALVSPEEKNRFRGVEPAQTERPRASEIVANQGLYLAFIPVNDREMTLYVINNTDWDIPFTLTNGAEPHFRSLAAGSLKGRSSLKAGDWLVKDFESWGVFTVQALFSRPAFMQLRAPLEKKLRFRAATFFKTTQRVPVLDKSGHLFQLDGQEPVRAEQLKASLEGAPKADTLPDLPKPEETVDLHIEKLSRDFLAMDPLEILDLQLKTFEKALENAIAHGVDEITFIHGVGNGTLRTELHRKLGKHPHVAYFSDARKEKFGYGATLVRIK</sequence>
<dbReference type="InterPro" id="IPR036063">
    <property type="entry name" value="Smr_dom_sf"/>
</dbReference>
<evidence type="ECO:0000313" key="3">
    <source>
        <dbReference type="Proteomes" id="UP000198901"/>
    </source>
</evidence>
<reference evidence="2 3" key="1">
    <citation type="submission" date="2016-10" db="EMBL/GenBank/DDBJ databases">
        <authorList>
            <person name="de Groot N.N."/>
        </authorList>
    </citation>
    <scope>NUCLEOTIDE SEQUENCE [LARGE SCALE GENOMIC DNA]</scope>
    <source>
        <strain evidence="2 3">DSM 21668</strain>
    </source>
</reference>
<dbReference type="EMBL" id="FNGS01000002">
    <property type="protein sequence ID" value="SDL49090.1"/>
    <property type="molecule type" value="Genomic_DNA"/>
</dbReference>